<dbReference type="PANTHER" id="PTHR34853">
    <property type="match status" value="1"/>
</dbReference>
<dbReference type="EMBL" id="BMCS01000001">
    <property type="protein sequence ID" value="GGF28644.1"/>
    <property type="molecule type" value="Genomic_DNA"/>
</dbReference>
<reference evidence="3" key="1">
    <citation type="journal article" date="2019" name="Int. J. Syst. Evol. Microbiol.">
        <title>The Global Catalogue of Microorganisms (GCM) 10K type strain sequencing project: providing services to taxonomists for standard genome sequencing and annotation.</title>
        <authorList>
            <consortium name="The Broad Institute Genomics Platform"/>
            <consortium name="The Broad Institute Genome Sequencing Center for Infectious Disease"/>
            <person name="Wu L."/>
            <person name="Ma J."/>
        </authorList>
    </citation>
    <scope>NUCLEOTIDE SEQUENCE [LARGE SCALE GENOMIC DNA]</scope>
    <source>
        <strain evidence="3">CCM 7855</strain>
    </source>
</reference>
<name>A0ABQ1UWS3_9NOCA</name>
<dbReference type="Gene3D" id="3.40.50.1820">
    <property type="entry name" value="alpha/beta hydrolase"/>
    <property type="match status" value="2"/>
</dbReference>
<keyword evidence="3" id="KW-1185">Reference proteome</keyword>
<dbReference type="PIRSF" id="PIRSF029171">
    <property type="entry name" value="Esterase_LipA"/>
    <property type="match status" value="1"/>
</dbReference>
<dbReference type="RefSeq" id="WP_188490042.1">
    <property type="nucleotide sequence ID" value="NZ_BMCS01000001.1"/>
</dbReference>
<organism evidence="2 3">
    <name type="scientific">Williamsia phyllosphaerae</name>
    <dbReference type="NCBI Taxonomy" id="885042"/>
    <lineage>
        <taxon>Bacteria</taxon>
        <taxon>Bacillati</taxon>
        <taxon>Actinomycetota</taxon>
        <taxon>Actinomycetes</taxon>
        <taxon>Mycobacteriales</taxon>
        <taxon>Nocardiaceae</taxon>
        <taxon>Williamsia</taxon>
    </lineage>
</organism>
<dbReference type="InterPro" id="IPR029058">
    <property type="entry name" value="AB_hydrolase_fold"/>
</dbReference>
<gene>
    <name evidence="2" type="ORF">GCM10007298_25580</name>
</gene>
<dbReference type="SUPFAM" id="SSF53474">
    <property type="entry name" value="alpha/beta-Hydrolases"/>
    <property type="match status" value="1"/>
</dbReference>
<sequence>MTRRRWTVVGVVIVIVIAAVIATIVVATGGDQASDDRAAVPGARIGGDAPGSLVEAEPMTAFSRRLEGAQMKSARVLYRSTSGDTGAATVVSGAVFTPLGAAPQGGWPVVSFGHGTLGINTECGPSTSPTLLGQTPVVASFVKRGYAVAMADYQGLGAPGVHPYSDARTAGLNMIDVVRALRNTFDDVSNRWAAYGGSQGGGAAWAADEQAATRAPDLTLVGAVGIAPAADVAGLVDKAAAGTLTTDQGPVLQAVIESLGRLHPDLRLDDYRRGAAARSWDVLSACAGNDVHDRGAAVASLGRMDFAPATPAAAAKLKAYLTAWALPQRALSAPLYVEYGTEDTYIDPSWTAAAIRRSCALGGSITFRADPGKGHGDIDVTDSLTWLDQRFDGAAPVDDCARA</sequence>
<dbReference type="InterPro" id="IPR005152">
    <property type="entry name" value="Lipase_secreted"/>
</dbReference>
<proteinExistence type="predicted"/>
<keyword evidence="1" id="KW-1133">Transmembrane helix</keyword>
<dbReference type="PANTHER" id="PTHR34853:SF1">
    <property type="entry name" value="LIPASE 5"/>
    <property type="match status" value="1"/>
</dbReference>
<evidence type="ECO:0000313" key="3">
    <source>
        <dbReference type="Proteomes" id="UP000632454"/>
    </source>
</evidence>
<dbReference type="Proteomes" id="UP000632454">
    <property type="component" value="Unassembled WGS sequence"/>
</dbReference>
<protein>
    <submittedName>
        <fullName evidence="2">Lipase</fullName>
    </submittedName>
</protein>
<evidence type="ECO:0000313" key="2">
    <source>
        <dbReference type="EMBL" id="GGF28644.1"/>
    </source>
</evidence>
<keyword evidence="1" id="KW-0472">Membrane</keyword>
<keyword evidence="1" id="KW-0812">Transmembrane</keyword>
<dbReference type="Pfam" id="PF03583">
    <property type="entry name" value="LIP"/>
    <property type="match status" value="1"/>
</dbReference>
<feature type="transmembrane region" description="Helical" evidence="1">
    <location>
        <begin position="7"/>
        <end position="27"/>
    </location>
</feature>
<accession>A0ABQ1UWS3</accession>
<comment type="caution">
    <text evidence="2">The sequence shown here is derived from an EMBL/GenBank/DDBJ whole genome shotgun (WGS) entry which is preliminary data.</text>
</comment>
<evidence type="ECO:0000256" key="1">
    <source>
        <dbReference type="SAM" id="Phobius"/>
    </source>
</evidence>